<reference evidence="1 2" key="1">
    <citation type="journal article" date="2022" name="Plant J.">
        <title>Chromosome-level genome of Camellia lanceoleosa provides a valuable resource for understanding genome evolution and self-incompatibility.</title>
        <authorList>
            <person name="Gong W."/>
            <person name="Xiao S."/>
            <person name="Wang L."/>
            <person name="Liao Z."/>
            <person name="Chang Y."/>
            <person name="Mo W."/>
            <person name="Hu G."/>
            <person name="Li W."/>
            <person name="Zhao G."/>
            <person name="Zhu H."/>
            <person name="Hu X."/>
            <person name="Ji K."/>
            <person name="Xiang X."/>
            <person name="Song Q."/>
            <person name="Yuan D."/>
            <person name="Jin S."/>
            <person name="Zhang L."/>
        </authorList>
    </citation>
    <scope>NUCLEOTIDE SEQUENCE [LARGE SCALE GENOMIC DNA]</scope>
    <source>
        <strain evidence="1">SQ_2022a</strain>
    </source>
</reference>
<sequence>MLIQKLVEPASDSTDQQQRSSKLRHWFSSGDVKLWFDSGDVRLWICFSVSLFLSFRLWEKHAVQAIIGMLKSSVKAWIFGAAKLIGRLIINPDNEPFILPFGPQKCDLRENYEIKETKNVYVDSNESLNGTEGTNSVKVVNGVAVVQGRTRTPVERFERRERLNSDEVQAPDTTPQIIPETAKISPVLNGHPQITERELTSANDGNVAEDLMQNHDVFLSTLRSHLTKLQVVCHFLERNNIKVPTRKMPDHSVQADLISVHVQA</sequence>
<evidence type="ECO:0000313" key="1">
    <source>
        <dbReference type="EMBL" id="KAI8012877.1"/>
    </source>
</evidence>
<gene>
    <name evidence="1" type="ORF">LOK49_LG05G02309</name>
</gene>
<comment type="caution">
    <text evidence="1">The sequence shown here is derived from an EMBL/GenBank/DDBJ whole genome shotgun (WGS) entry which is preliminary data.</text>
</comment>
<dbReference type="EMBL" id="CM045761">
    <property type="protein sequence ID" value="KAI8012877.1"/>
    <property type="molecule type" value="Genomic_DNA"/>
</dbReference>
<evidence type="ECO:0000313" key="2">
    <source>
        <dbReference type="Proteomes" id="UP001060215"/>
    </source>
</evidence>
<proteinExistence type="predicted"/>
<name>A0ACC0HJ14_9ERIC</name>
<organism evidence="1 2">
    <name type="scientific">Camellia lanceoleosa</name>
    <dbReference type="NCBI Taxonomy" id="1840588"/>
    <lineage>
        <taxon>Eukaryota</taxon>
        <taxon>Viridiplantae</taxon>
        <taxon>Streptophyta</taxon>
        <taxon>Embryophyta</taxon>
        <taxon>Tracheophyta</taxon>
        <taxon>Spermatophyta</taxon>
        <taxon>Magnoliopsida</taxon>
        <taxon>eudicotyledons</taxon>
        <taxon>Gunneridae</taxon>
        <taxon>Pentapetalae</taxon>
        <taxon>asterids</taxon>
        <taxon>Ericales</taxon>
        <taxon>Theaceae</taxon>
        <taxon>Camellia</taxon>
    </lineage>
</organism>
<keyword evidence="2" id="KW-1185">Reference proteome</keyword>
<accession>A0ACC0HJ14</accession>
<protein>
    <submittedName>
        <fullName evidence="1">Armadillo repeat-containing protein LFR</fullName>
    </submittedName>
</protein>
<dbReference type="Proteomes" id="UP001060215">
    <property type="component" value="Chromosome 4"/>
</dbReference>